<proteinExistence type="predicted"/>
<sequence>MSPNKLMIYGVCSPLLANKSNKNSYANSRNINPAVLAETDTAHYSTIYWQNSVYNFGTIAASGSVHIKYRFIIAGNTPLFIFNAQTIGGCTITSFPKAPIMPGKSEFISIILKVVLNGKR</sequence>
<gene>
    <name evidence="1" type="ORF">FC093_15550</name>
</gene>
<dbReference type="RefSeq" id="WP_137262731.1">
    <property type="nucleotide sequence ID" value="NZ_SZQL01000013.1"/>
</dbReference>
<reference evidence="1 2" key="1">
    <citation type="submission" date="2019-05" db="EMBL/GenBank/DDBJ databases">
        <title>Panacibacter sp. strain 17mud1-8 Genome sequencing and assembly.</title>
        <authorList>
            <person name="Chhetri G."/>
        </authorList>
    </citation>
    <scope>NUCLEOTIDE SEQUENCE [LARGE SCALE GENOMIC DNA]</scope>
    <source>
        <strain evidence="1 2">17mud1-8</strain>
    </source>
</reference>
<organism evidence="1 2">
    <name type="scientific">Ilyomonas limi</name>
    <dbReference type="NCBI Taxonomy" id="2575867"/>
    <lineage>
        <taxon>Bacteria</taxon>
        <taxon>Pseudomonadati</taxon>
        <taxon>Bacteroidota</taxon>
        <taxon>Chitinophagia</taxon>
        <taxon>Chitinophagales</taxon>
        <taxon>Chitinophagaceae</taxon>
        <taxon>Ilyomonas</taxon>
    </lineage>
</organism>
<dbReference type="OrthoDB" id="826619at2"/>
<dbReference type="EMBL" id="SZQL01000013">
    <property type="protein sequence ID" value="TKK66914.1"/>
    <property type="molecule type" value="Genomic_DNA"/>
</dbReference>
<keyword evidence="2" id="KW-1185">Reference proteome</keyword>
<dbReference type="Proteomes" id="UP000305848">
    <property type="component" value="Unassembled WGS sequence"/>
</dbReference>
<name>A0A4U3KYQ3_9BACT</name>
<evidence type="ECO:0000313" key="2">
    <source>
        <dbReference type="Proteomes" id="UP000305848"/>
    </source>
</evidence>
<accession>A0A4U3KYQ3</accession>
<dbReference type="AlphaFoldDB" id="A0A4U3KYQ3"/>
<dbReference type="InterPro" id="IPR011467">
    <property type="entry name" value="DUF1573"/>
</dbReference>
<protein>
    <submittedName>
        <fullName evidence="1">DUF1573 domain-containing protein</fullName>
    </submittedName>
</protein>
<dbReference type="Pfam" id="PF07610">
    <property type="entry name" value="DUF1573"/>
    <property type="match status" value="1"/>
</dbReference>
<evidence type="ECO:0000313" key="1">
    <source>
        <dbReference type="EMBL" id="TKK66914.1"/>
    </source>
</evidence>
<comment type="caution">
    <text evidence="1">The sequence shown here is derived from an EMBL/GenBank/DDBJ whole genome shotgun (WGS) entry which is preliminary data.</text>
</comment>